<dbReference type="InterPro" id="IPR019405">
    <property type="entry name" value="Lactonase_7-beta_prop"/>
</dbReference>
<feature type="region of interest" description="Disordered" evidence="3">
    <location>
        <begin position="135"/>
        <end position="163"/>
    </location>
</feature>
<dbReference type="InterPro" id="IPR011048">
    <property type="entry name" value="Haem_d1_sf"/>
</dbReference>
<evidence type="ECO:0000256" key="1">
    <source>
        <dbReference type="ARBA" id="ARBA00005564"/>
    </source>
</evidence>
<keyword evidence="2" id="KW-0313">Glucose metabolism</keyword>
<sequence length="370" mass="39293">MPEVLFYVGSCTRKLGYVAAPTGKGIACFRLDIESGEAAHLGVTEGIDNPTFVDVSPDGRTLIATSEVEGWNEGTISGYGINPTNGALEYLSKQPTLGDVTAHCSHDNSGRFVASANYSGLPITAKPNRSLAVYPRSSEGTLSAPVSHATHHGTGPNKQRQERPHAHCARWTPDNRFLIVTDLGLDRLIVYGFDNQTGGLSPHGEVVMPAGSGPRHFRFHPTLPFVYCANELDCTLTTLSFDAEAGTLSIVSVEPTLPNANLPADSCSAIAIPKGGRHIFVGIRGDDSVARFEIDQTSGSTRFIGTTPCGGHVPRDFAFDPTGQILAVANQESDRINLFRYDHSDGGLSPLGAPIATGSPTGISFHPDVR</sequence>
<name>A0ABY7YT38_9HYPH</name>
<keyword evidence="5" id="KW-1185">Reference proteome</keyword>
<dbReference type="EMBL" id="CP118247">
    <property type="protein sequence ID" value="WDR04505.1"/>
    <property type="molecule type" value="Genomic_DNA"/>
</dbReference>
<evidence type="ECO:0000256" key="2">
    <source>
        <dbReference type="ARBA" id="ARBA00022526"/>
    </source>
</evidence>
<evidence type="ECO:0000313" key="5">
    <source>
        <dbReference type="Proteomes" id="UP001222118"/>
    </source>
</evidence>
<proteinExistence type="inferred from homology"/>
<evidence type="ECO:0000256" key="3">
    <source>
        <dbReference type="SAM" id="MobiDB-lite"/>
    </source>
</evidence>
<dbReference type="PANTHER" id="PTHR30344:SF1">
    <property type="entry name" value="6-PHOSPHOGLUCONOLACTONASE"/>
    <property type="match status" value="1"/>
</dbReference>
<dbReference type="InterPro" id="IPR050282">
    <property type="entry name" value="Cycloisomerase_2"/>
</dbReference>
<dbReference type="Pfam" id="PF10282">
    <property type="entry name" value="Lactonase"/>
    <property type="match status" value="1"/>
</dbReference>
<dbReference type="Proteomes" id="UP001222118">
    <property type="component" value="Chromosome"/>
</dbReference>
<dbReference type="InterPro" id="IPR015943">
    <property type="entry name" value="WD40/YVTN_repeat-like_dom_sf"/>
</dbReference>
<evidence type="ECO:0000313" key="4">
    <source>
        <dbReference type="EMBL" id="WDR04505.1"/>
    </source>
</evidence>
<dbReference type="PANTHER" id="PTHR30344">
    <property type="entry name" value="6-PHOSPHOGLUCONOLACTONASE-RELATED"/>
    <property type="match status" value="1"/>
</dbReference>
<reference evidence="4 5" key="1">
    <citation type="submission" date="2023-02" db="EMBL/GenBank/DDBJ databases">
        <title>Devosia chondri sp. nov., isolated from the phycosphere of marine algae.</title>
        <authorList>
            <person name="Kim J.M."/>
            <person name="Lee J.K."/>
            <person name="Choi B.J."/>
            <person name="Bayburt H."/>
            <person name="Jeon C.O."/>
        </authorList>
    </citation>
    <scope>NUCLEOTIDE SEQUENCE [LARGE SCALE GENOMIC DNA]</scope>
    <source>
        <strain evidence="4 5">G2-5</strain>
    </source>
</reference>
<organism evidence="4 5">
    <name type="scientific">Devosia rhodophyticola</name>
    <dbReference type="NCBI Taxonomy" id="3026423"/>
    <lineage>
        <taxon>Bacteria</taxon>
        <taxon>Pseudomonadati</taxon>
        <taxon>Pseudomonadota</taxon>
        <taxon>Alphaproteobacteria</taxon>
        <taxon>Hyphomicrobiales</taxon>
        <taxon>Devosiaceae</taxon>
        <taxon>Devosia</taxon>
    </lineage>
</organism>
<dbReference type="SUPFAM" id="SSF51004">
    <property type="entry name" value="C-terminal (heme d1) domain of cytochrome cd1-nitrite reductase"/>
    <property type="match status" value="1"/>
</dbReference>
<dbReference type="Gene3D" id="2.130.10.10">
    <property type="entry name" value="YVTN repeat-like/Quinoprotein amine dehydrogenase"/>
    <property type="match status" value="1"/>
</dbReference>
<gene>
    <name evidence="4" type="ORF">PSQ90_09155</name>
</gene>
<protein>
    <submittedName>
        <fullName evidence="4">Lactonase family protein</fullName>
    </submittedName>
</protein>
<accession>A0ABY7YT38</accession>
<keyword evidence="2" id="KW-0119">Carbohydrate metabolism</keyword>
<dbReference type="RefSeq" id="WP_282210026.1">
    <property type="nucleotide sequence ID" value="NZ_CP118247.1"/>
</dbReference>
<comment type="similarity">
    <text evidence="1">Belongs to the cycloisomerase 2 family.</text>
</comment>